<dbReference type="PANTHER" id="PTHR42776">
    <property type="entry name" value="SERINE PEPTIDASE S9 FAMILY MEMBER"/>
    <property type="match status" value="1"/>
</dbReference>
<dbReference type="OrthoDB" id="128799at2"/>
<dbReference type="Gene3D" id="3.40.50.1820">
    <property type="entry name" value="alpha/beta hydrolase"/>
    <property type="match status" value="1"/>
</dbReference>
<feature type="signal peptide" evidence="2">
    <location>
        <begin position="1"/>
        <end position="22"/>
    </location>
</feature>
<dbReference type="GO" id="GO:0004252">
    <property type="term" value="F:serine-type endopeptidase activity"/>
    <property type="evidence" value="ECO:0007669"/>
    <property type="project" value="TreeGrafter"/>
</dbReference>
<dbReference type="SUPFAM" id="SSF69304">
    <property type="entry name" value="Tricorn protease N-terminal domain"/>
    <property type="match status" value="1"/>
</dbReference>
<comment type="caution">
    <text evidence="4">The sequence shown here is derived from an EMBL/GenBank/DDBJ whole genome shotgun (WGS) entry which is preliminary data.</text>
</comment>
<feature type="domain" description="Peptidase S9 prolyl oligopeptidase catalytic" evidence="3">
    <location>
        <begin position="434"/>
        <end position="648"/>
    </location>
</feature>
<feature type="chain" id="PRO_5017322090" evidence="2">
    <location>
        <begin position="23"/>
        <end position="661"/>
    </location>
</feature>
<evidence type="ECO:0000259" key="3">
    <source>
        <dbReference type="Pfam" id="PF00326"/>
    </source>
</evidence>
<keyword evidence="5" id="KW-1185">Reference proteome</keyword>
<proteinExistence type="predicted"/>
<organism evidence="4 5">
    <name type="scientific">Henriciella mobilis</name>
    <dbReference type="NCBI Taxonomy" id="2305467"/>
    <lineage>
        <taxon>Bacteria</taxon>
        <taxon>Pseudomonadati</taxon>
        <taxon>Pseudomonadota</taxon>
        <taxon>Alphaproteobacteria</taxon>
        <taxon>Hyphomonadales</taxon>
        <taxon>Hyphomonadaceae</taxon>
        <taxon>Henriciella</taxon>
    </lineage>
</organism>
<name>A0A399R943_9PROT</name>
<evidence type="ECO:0000313" key="5">
    <source>
        <dbReference type="Proteomes" id="UP000266385"/>
    </source>
</evidence>
<reference evidence="4 5" key="1">
    <citation type="submission" date="2018-08" db="EMBL/GenBank/DDBJ databases">
        <title>Henriciella mobilis sp. nov., isolated from seawater.</title>
        <authorList>
            <person name="Cheng H."/>
            <person name="Wu Y.-H."/>
            <person name="Xu X.-W."/>
            <person name="Guo L.-L."/>
        </authorList>
    </citation>
    <scope>NUCLEOTIDE SEQUENCE [LARGE SCALE GENOMIC DNA]</scope>
    <source>
        <strain evidence="4 5">JN25</strain>
    </source>
</reference>
<evidence type="ECO:0000313" key="4">
    <source>
        <dbReference type="EMBL" id="RIJ27950.1"/>
    </source>
</evidence>
<dbReference type="InterPro" id="IPR001375">
    <property type="entry name" value="Peptidase_S9_cat"/>
</dbReference>
<dbReference type="Pfam" id="PF00326">
    <property type="entry name" value="Peptidase_S9"/>
    <property type="match status" value="1"/>
</dbReference>
<evidence type="ECO:0000256" key="1">
    <source>
        <dbReference type="ARBA" id="ARBA00022801"/>
    </source>
</evidence>
<dbReference type="Proteomes" id="UP000266385">
    <property type="component" value="Unassembled WGS sequence"/>
</dbReference>
<dbReference type="RefSeq" id="WP_119376486.1">
    <property type="nucleotide sequence ID" value="NZ_QWFX01000013.1"/>
</dbReference>
<sequence>MKLFSIVINAMAAICMSLAASAQAPQPPIEAYGELPSLVEAEVSPSGNRIALLLQKNASFVLRIYDAKERAITHQFGVEPMKVRGLFFSDDKHVILQASETTQTWGFRGKYEYSAAISINLENGKSKQLLSREGSLYPAQSGIGRVIGRLASGDLLMPAWVGSSRSQPHYDILKADPDSGHGRKHTRGFHDTIDWFVSTEGEALVRESYDDDKDKYVAEYHDGKNWNALLDIDSAELPVSIVALTNDEKGAFFVSVRDDEEGFSALSRINFDGSTQESTYAREGADIGAVLTDINRRFVGVKYTGTLPAYDFADDVLQESYTFVSSTFPNTMIELDSWADDRSSMLYRVFDGFKVDFWLLHQRNPDKLTILAYSRTDIPPEAVGQVFAAKYLARDGLEIPAILTIPPGTNLEAGMKLPMIVMPHGGPAAHDTYDFDWLAQFFANRGYFVLQPNFRGSTGFGQAFEDAGQGEWAGKMQDDITDGVNAMTSSGYADPDRVCIIGASYGGYAALAGGAFTPDLYRCVAAIAPVADLEKMLRTESRDHGRDSWSVTYWERIMADGDARREKLRSISPSEFADSFKAPVLLIHGIDDTVVEYDQSRIMKRALDRAGKDVDLVKLKGGDHWLSDSETRLATLQALDAFVSEHLAQAAGSNPTTAPTP</sequence>
<dbReference type="SUPFAM" id="SSF53474">
    <property type="entry name" value="alpha/beta-Hydrolases"/>
    <property type="match status" value="1"/>
</dbReference>
<dbReference type="InterPro" id="IPR029058">
    <property type="entry name" value="AB_hydrolase_fold"/>
</dbReference>
<evidence type="ECO:0000256" key="2">
    <source>
        <dbReference type="SAM" id="SignalP"/>
    </source>
</evidence>
<protein>
    <submittedName>
        <fullName evidence="4">S9 family peptidase</fullName>
    </submittedName>
</protein>
<dbReference type="AlphaFoldDB" id="A0A399R943"/>
<accession>A0A399R943</accession>
<dbReference type="EMBL" id="QWFX01000013">
    <property type="protein sequence ID" value="RIJ27950.1"/>
    <property type="molecule type" value="Genomic_DNA"/>
</dbReference>
<keyword evidence="1" id="KW-0378">Hydrolase</keyword>
<keyword evidence="2" id="KW-0732">Signal</keyword>
<gene>
    <name evidence="4" type="ORF">D1223_11030</name>
</gene>
<dbReference type="GO" id="GO:0006508">
    <property type="term" value="P:proteolysis"/>
    <property type="evidence" value="ECO:0007669"/>
    <property type="project" value="InterPro"/>
</dbReference>
<dbReference type="PANTHER" id="PTHR42776:SF27">
    <property type="entry name" value="DIPEPTIDYL PEPTIDASE FAMILY MEMBER 6"/>
    <property type="match status" value="1"/>
</dbReference>